<reference evidence="2 3" key="1">
    <citation type="submission" date="2021-06" db="EMBL/GenBank/DDBJ databases">
        <authorList>
            <person name="Jeong J.W."/>
        </authorList>
    </citation>
    <scope>NUCLEOTIDE SEQUENCE [LARGE SCALE GENOMIC DNA]</scope>
    <source>
        <strain evidence="2 3">MMS21-TAE1-1</strain>
    </source>
</reference>
<dbReference type="RefSeq" id="WP_216925893.1">
    <property type="nucleotide sequence ID" value="NZ_JAHOPC010000010.1"/>
</dbReference>
<name>A0ABS6IAA6_9MICC</name>
<feature type="compositionally biased region" description="Gly residues" evidence="1">
    <location>
        <begin position="65"/>
        <end position="75"/>
    </location>
</feature>
<feature type="compositionally biased region" description="Basic residues" evidence="1">
    <location>
        <begin position="54"/>
        <end position="64"/>
    </location>
</feature>
<proteinExistence type="predicted"/>
<evidence type="ECO:0000313" key="3">
    <source>
        <dbReference type="Proteomes" id="UP000824166"/>
    </source>
</evidence>
<evidence type="ECO:0000256" key="1">
    <source>
        <dbReference type="SAM" id="MobiDB-lite"/>
    </source>
</evidence>
<dbReference type="EMBL" id="JAHOPC010000010">
    <property type="protein sequence ID" value="MBU8867771.1"/>
    <property type="molecule type" value="Genomic_DNA"/>
</dbReference>
<organism evidence="2 3">
    <name type="scientific">Paenarthrobacter aromaticivorans</name>
    <dbReference type="NCBI Taxonomy" id="2849150"/>
    <lineage>
        <taxon>Bacteria</taxon>
        <taxon>Bacillati</taxon>
        <taxon>Actinomycetota</taxon>
        <taxon>Actinomycetes</taxon>
        <taxon>Micrococcales</taxon>
        <taxon>Micrococcaceae</taxon>
        <taxon>Paenarthrobacter</taxon>
    </lineage>
</organism>
<keyword evidence="3" id="KW-1185">Reference proteome</keyword>
<comment type="caution">
    <text evidence="2">The sequence shown here is derived from an EMBL/GenBank/DDBJ whole genome shotgun (WGS) entry which is preliminary data.</text>
</comment>
<feature type="region of interest" description="Disordered" evidence="1">
    <location>
        <begin position="50"/>
        <end position="75"/>
    </location>
</feature>
<protein>
    <submittedName>
        <fullName evidence="2">Uncharacterized protein</fullName>
    </submittedName>
</protein>
<dbReference type="Proteomes" id="UP000824166">
    <property type="component" value="Unassembled WGS sequence"/>
</dbReference>
<sequence>MVTENMSLGAARNNNVILGSGLSGMVAAYIGARALEDNASLNENWSARQAFRPKLPRRRPRKIRPGGGTGPALAS</sequence>
<evidence type="ECO:0000313" key="2">
    <source>
        <dbReference type="EMBL" id="MBU8867771.1"/>
    </source>
</evidence>
<gene>
    <name evidence="2" type="ORF">KSW38_15895</name>
</gene>
<accession>A0ABS6IAA6</accession>